<keyword evidence="2" id="KW-1185">Reference proteome</keyword>
<proteinExistence type="predicted"/>
<reference evidence="1 2" key="1">
    <citation type="journal article" date="2020" name="J. Phycol.">
        <title>Comparative genome analysis reveals Cyanidiococcus gen. nov., a new extremophilic red algal genus sister to Cyanidioschyzon (Cyanidioschyzonaceae, Rhodophyta).</title>
        <authorList>
            <person name="Liu S.-L."/>
            <person name="Chiang Y.-R."/>
            <person name="Yoon H.S."/>
            <person name="Fu H.-Y."/>
        </authorList>
    </citation>
    <scope>NUCLEOTIDE SEQUENCE [LARGE SCALE GENOMIC DNA]</scope>
    <source>
        <strain evidence="1 2">THAL066</strain>
    </source>
</reference>
<evidence type="ECO:0008006" key="3">
    <source>
        <dbReference type="Google" id="ProtNLM"/>
    </source>
</evidence>
<name>A0A7J7IMR1_9RHOD</name>
<dbReference type="Proteomes" id="UP000530660">
    <property type="component" value="Unassembled WGS sequence"/>
</dbReference>
<accession>A0A7J7IMR1</accession>
<sequence>MSLQEFTVRGVIDRDEDCERVLRCLAHLVPSAGILGAFSERERRYRPVGASNMHASNLEARPEVVVRFNFCSHSVGDEAVAQVDMYGQTVRRAQSSVTVRQLHRTVINASDATRFVEIFLQGTDLAFEWVRRGRRFRFRDGVFADVFRLECVLSNVEGHIRSEPLPDLKWVVELRYIQPLDIVGIESMKSLSSALAESLPRKLALLAPYVFPLPKLSDKVPRDVHIL</sequence>
<evidence type="ECO:0000313" key="1">
    <source>
        <dbReference type="EMBL" id="KAF6003864.1"/>
    </source>
</evidence>
<dbReference type="AlphaFoldDB" id="A0A7J7IMR1"/>
<dbReference type="EMBL" id="VWRR01000005">
    <property type="protein sequence ID" value="KAF6003864.1"/>
    <property type="molecule type" value="Genomic_DNA"/>
</dbReference>
<evidence type="ECO:0000313" key="2">
    <source>
        <dbReference type="Proteomes" id="UP000530660"/>
    </source>
</evidence>
<gene>
    <name evidence="1" type="ORF">F1559_002866</name>
</gene>
<comment type="caution">
    <text evidence="1">The sequence shown here is derived from an EMBL/GenBank/DDBJ whole genome shotgun (WGS) entry which is preliminary data.</text>
</comment>
<organism evidence="1 2">
    <name type="scientific">Cyanidiococcus yangmingshanensis</name>
    <dbReference type="NCBI Taxonomy" id="2690220"/>
    <lineage>
        <taxon>Eukaryota</taxon>
        <taxon>Rhodophyta</taxon>
        <taxon>Bangiophyceae</taxon>
        <taxon>Cyanidiales</taxon>
        <taxon>Cyanidiaceae</taxon>
        <taxon>Cyanidiococcus</taxon>
    </lineage>
</organism>
<protein>
    <recommendedName>
        <fullName evidence="3">Mediator of RNA polymerase II transcription subunit 18</fullName>
    </recommendedName>
</protein>